<keyword evidence="3" id="KW-1185">Reference proteome</keyword>
<accession>A0A6G0W3Z5</accession>
<feature type="compositionally biased region" description="Polar residues" evidence="1">
    <location>
        <begin position="52"/>
        <end position="62"/>
    </location>
</feature>
<comment type="caution">
    <text evidence="2">The sequence shown here is derived from an EMBL/GenBank/DDBJ whole genome shotgun (WGS) entry which is preliminary data.</text>
</comment>
<evidence type="ECO:0000256" key="1">
    <source>
        <dbReference type="SAM" id="MobiDB-lite"/>
    </source>
</evidence>
<feature type="compositionally biased region" description="Polar residues" evidence="1">
    <location>
        <begin position="69"/>
        <end position="80"/>
    </location>
</feature>
<feature type="region of interest" description="Disordered" evidence="1">
    <location>
        <begin position="35"/>
        <end position="80"/>
    </location>
</feature>
<proteinExistence type="predicted"/>
<gene>
    <name evidence="2" type="ORF">FWK35_00028523</name>
</gene>
<evidence type="ECO:0000313" key="2">
    <source>
        <dbReference type="EMBL" id="KAF0721673.1"/>
    </source>
</evidence>
<evidence type="ECO:0000313" key="3">
    <source>
        <dbReference type="Proteomes" id="UP000478052"/>
    </source>
</evidence>
<dbReference type="Proteomes" id="UP000478052">
    <property type="component" value="Unassembled WGS sequence"/>
</dbReference>
<sequence length="80" mass="8829">MSGNTSKRNLSSSSIKDSEKKYKLFISPNRYVSLSEDADSSPEVFSPPPLKTSPQDQTNTAGQHGVFFNDQNPITSILHK</sequence>
<dbReference type="AlphaFoldDB" id="A0A6G0W3Z5"/>
<organism evidence="2 3">
    <name type="scientific">Aphis craccivora</name>
    <name type="common">Cowpea aphid</name>
    <dbReference type="NCBI Taxonomy" id="307492"/>
    <lineage>
        <taxon>Eukaryota</taxon>
        <taxon>Metazoa</taxon>
        <taxon>Ecdysozoa</taxon>
        <taxon>Arthropoda</taxon>
        <taxon>Hexapoda</taxon>
        <taxon>Insecta</taxon>
        <taxon>Pterygota</taxon>
        <taxon>Neoptera</taxon>
        <taxon>Paraneoptera</taxon>
        <taxon>Hemiptera</taxon>
        <taxon>Sternorrhyncha</taxon>
        <taxon>Aphidomorpha</taxon>
        <taxon>Aphidoidea</taxon>
        <taxon>Aphididae</taxon>
        <taxon>Aphidini</taxon>
        <taxon>Aphis</taxon>
        <taxon>Aphis</taxon>
    </lineage>
</organism>
<reference evidence="2 3" key="1">
    <citation type="submission" date="2019-08" db="EMBL/GenBank/DDBJ databases">
        <title>Whole genome of Aphis craccivora.</title>
        <authorList>
            <person name="Voronova N.V."/>
            <person name="Shulinski R.S."/>
            <person name="Bandarenka Y.V."/>
            <person name="Zhorov D.G."/>
            <person name="Warner D."/>
        </authorList>
    </citation>
    <scope>NUCLEOTIDE SEQUENCE [LARGE SCALE GENOMIC DNA]</scope>
    <source>
        <strain evidence="2">180601</strain>
        <tissue evidence="2">Whole Body</tissue>
    </source>
</reference>
<dbReference type="EMBL" id="VUJU01009141">
    <property type="protein sequence ID" value="KAF0721673.1"/>
    <property type="molecule type" value="Genomic_DNA"/>
</dbReference>
<protein>
    <submittedName>
        <fullName evidence="2">Uncharacterized protein</fullName>
    </submittedName>
</protein>
<name>A0A6G0W3Z5_APHCR</name>
<dbReference type="OrthoDB" id="10553545at2759"/>